<feature type="compositionally biased region" description="Basic and acidic residues" evidence="6">
    <location>
        <begin position="89"/>
        <end position="108"/>
    </location>
</feature>
<feature type="region of interest" description="Disordered" evidence="6">
    <location>
        <begin position="660"/>
        <end position="682"/>
    </location>
</feature>
<keyword evidence="3" id="KW-0518">Myosin</keyword>
<dbReference type="RefSeq" id="XP_005830267.1">
    <property type="nucleotide sequence ID" value="XM_005830210.1"/>
</dbReference>
<feature type="coiled-coil region" evidence="5">
    <location>
        <begin position="712"/>
        <end position="753"/>
    </location>
</feature>
<evidence type="ECO:0000256" key="4">
    <source>
        <dbReference type="ARBA" id="ARBA00023175"/>
    </source>
</evidence>
<evidence type="ECO:0000256" key="1">
    <source>
        <dbReference type="ARBA" id="ARBA00004496"/>
    </source>
</evidence>
<evidence type="ECO:0000256" key="3">
    <source>
        <dbReference type="ARBA" id="ARBA00023123"/>
    </source>
</evidence>
<feature type="compositionally biased region" description="Low complexity" evidence="6">
    <location>
        <begin position="668"/>
        <end position="682"/>
    </location>
</feature>
<keyword evidence="4" id="KW-0505">Motor protein</keyword>
<feature type="coiled-coil region" evidence="5">
    <location>
        <begin position="567"/>
        <end position="594"/>
    </location>
</feature>
<gene>
    <name evidence="7" type="ORF">GUITHDRAFT_110702</name>
</gene>
<feature type="coiled-coil region" evidence="5">
    <location>
        <begin position="456"/>
        <end position="504"/>
    </location>
</feature>
<organism evidence="7">
    <name type="scientific">Guillardia theta (strain CCMP2712)</name>
    <name type="common">Cryptophyte</name>
    <dbReference type="NCBI Taxonomy" id="905079"/>
    <lineage>
        <taxon>Eukaryota</taxon>
        <taxon>Cryptophyceae</taxon>
        <taxon>Pyrenomonadales</taxon>
        <taxon>Geminigeraceae</taxon>
        <taxon>Guillardia</taxon>
    </lineage>
</organism>
<evidence type="ECO:0000256" key="6">
    <source>
        <dbReference type="SAM" id="MobiDB-lite"/>
    </source>
</evidence>
<evidence type="ECO:0000313" key="9">
    <source>
        <dbReference type="Proteomes" id="UP000011087"/>
    </source>
</evidence>
<reference evidence="7 9" key="1">
    <citation type="journal article" date="2012" name="Nature">
        <title>Algal genomes reveal evolutionary mosaicism and the fate of nucleomorphs.</title>
        <authorList>
            <consortium name="DOE Joint Genome Institute"/>
            <person name="Curtis B.A."/>
            <person name="Tanifuji G."/>
            <person name="Burki F."/>
            <person name="Gruber A."/>
            <person name="Irimia M."/>
            <person name="Maruyama S."/>
            <person name="Arias M.C."/>
            <person name="Ball S.G."/>
            <person name="Gile G.H."/>
            <person name="Hirakawa Y."/>
            <person name="Hopkins J.F."/>
            <person name="Kuo A."/>
            <person name="Rensing S.A."/>
            <person name="Schmutz J."/>
            <person name="Symeonidi A."/>
            <person name="Elias M."/>
            <person name="Eveleigh R.J."/>
            <person name="Herman E.K."/>
            <person name="Klute M.J."/>
            <person name="Nakayama T."/>
            <person name="Obornik M."/>
            <person name="Reyes-Prieto A."/>
            <person name="Armbrust E.V."/>
            <person name="Aves S.J."/>
            <person name="Beiko R.G."/>
            <person name="Coutinho P."/>
            <person name="Dacks J.B."/>
            <person name="Durnford D.G."/>
            <person name="Fast N.M."/>
            <person name="Green B.R."/>
            <person name="Grisdale C.J."/>
            <person name="Hempel F."/>
            <person name="Henrissat B."/>
            <person name="Hoppner M.P."/>
            <person name="Ishida K."/>
            <person name="Kim E."/>
            <person name="Koreny L."/>
            <person name="Kroth P.G."/>
            <person name="Liu Y."/>
            <person name="Malik S.B."/>
            <person name="Maier U.G."/>
            <person name="McRose D."/>
            <person name="Mock T."/>
            <person name="Neilson J.A."/>
            <person name="Onodera N.T."/>
            <person name="Poole A.M."/>
            <person name="Pritham E.J."/>
            <person name="Richards T.A."/>
            <person name="Rocap G."/>
            <person name="Roy S.W."/>
            <person name="Sarai C."/>
            <person name="Schaack S."/>
            <person name="Shirato S."/>
            <person name="Slamovits C.H."/>
            <person name="Spencer D.F."/>
            <person name="Suzuki S."/>
            <person name="Worden A.Z."/>
            <person name="Zauner S."/>
            <person name="Barry K."/>
            <person name="Bell C."/>
            <person name="Bharti A.K."/>
            <person name="Crow J.A."/>
            <person name="Grimwood J."/>
            <person name="Kramer R."/>
            <person name="Lindquist E."/>
            <person name="Lucas S."/>
            <person name="Salamov A."/>
            <person name="McFadden G.I."/>
            <person name="Lane C.E."/>
            <person name="Keeling P.J."/>
            <person name="Gray M.W."/>
            <person name="Grigoriev I.V."/>
            <person name="Archibald J.M."/>
        </authorList>
    </citation>
    <scope>NUCLEOTIDE SEQUENCE</scope>
    <source>
        <strain evidence="7 9">CCMP2712</strain>
    </source>
</reference>
<dbReference type="GO" id="GO:0005923">
    <property type="term" value="C:bicellular tight junction"/>
    <property type="evidence" value="ECO:0007669"/>
    <property type="project" value="TreeGrafter"/>
</dbReference>
<reference evidence="9" key="2">
    <citation type="submission" date="2012-11" db="EMBL/GenBank/DDBJ databases">
        <authorList>
            <person name="Kuo A."/>
            <person name="Curtis B.A."/>
            <person name="Tanifuji G."/>
            <person name="Burki F."/>
            <person name="Gruber A."/>
            <person name="Irimia M."/>
            <person name="Maruyama S."/>
            <person name="Arias M.C."/>
            <person name="Ball S.G."/>
            <person name="Gile G.H."/>
            <person name="Hirakawa Y."/>
            <person name="Hopkins J.F."/>
            <person name="Rensing S.A."/>
            <person name="Schmutz J."/>
            <person name="Symeonidi A."/>
            <person name="Elias M."/>
            <person name="Eveleigh R.J."/>
            <person name="Herman E.K."/>
            <person name="Klute M.J."/>
            <person name="Nakayama T."/>
            <person name="Obornik M."/>
            <person name="Reyes-Prieto A."/>
            <person name="Armbrust E.V."/>
            <person name="Aves S.J."/>
            <person name="Beiko R.G."/>
            <person name="Coutinho P."/>
            <person name="Dacks J.B."/>
            <person name="Durnford D.G."/>
            <person name="Fast N.M."/>
            <person name="Green B.R."/>
            <person name="Grisdale C."/>
            <person name="Hempe F."/>
            <person name="Henrissat B."/>
            <person name="Hoppner M.P."/>
            <person name="Ishida K.-I."/>
            <person name="Kim E."/>
            <person name="Koreny L."/>
            <person name="Kroth P.G."/>
            <person name="Liu Y."/>
            <person name="Malik S.-B."/>
            <person name="Maier U.G."/>
            <person name="McRose D."/>
            <person name="Mock T."/>
            <person name="Neilson J.A."/>
            <person name="Onodera N.T."/>
            <person name="Poole A.M."/>
            <person name="Pritham E.J."/>
            <person name="Richards T.A."/>
            <person name="Rocap G."/>
            <person name="Roy S.W."/>
            <person name="Sarai C."/>
            <person name="Schaack S."/>
            <person name="Shirato S."/>
            <person name="Slamovits C.H."/>
            <person name="Spencer D.F."/>
            <person name="Suzuki S."/>
            <person name="Worden A.Z."/>
            <person name="Zauner S."/>
            <person name="Barry K."/>
            <person name="Bell C."/>
            <person name="Bharti A.K."/>
            <person name="Crow J.A."/>
            <person name="Grimwood J."/>
            <person name="Kramer R."/>
            <person name="Lindquist E."/>
            <person name="Lucas S."/>
            <person name="Salamov A."/>
            <person name="McFadden G.I."/>
            <person name="Lane C.E."/>
            <person name="Keeling P.J."/>
            <person name="Gray M.W."/>
            <person name="Grigoriev I.V."/>
            <person name="Archibald J.M."/>
        </authorList>
    </citation>
    <scope>NUCLEOTIDE SEQUENCE</scope>
    <source>
        <strain evidence="9">CCMP2712</strain>
    </source>
</reference>
<evidence type="ECO:0000313" key="8">
    <source>
        <dbReference type="EnsemblProtists" id="EKX43287"/>
    </source>
</evidence>
<dbReference type="EnsemblProtists" id="EKX43287">
    <property type="protein sequence ID" value="EKX43287"/>
    <property type="gene ID" value="GUITHDRAFT_110702"/>
</dbReference>
<dbReference type="EMBL" id="JH993011">
    <property type="protein sequence ID" value="EKX43287.1"/>
    <property type="molecule type" value="Genomic_DNA"/>
</dbReference>
<keyword evidence="5" id="KW-0175">Coiled coil</keyword>
<feature type="coiled-coil region" evidence="5">
    <location>
        <begin position="803"/>
        <end position="833"/>
    </location>
</feature>
<dbReference type="PaxDb" id="55529-EKX43287"/>
<proteinExistence type="predicted"/>
<dbReference type="Proteomes" id="UP000011087">
    <property type="component" value="Unassembled WGS sequence"/>
</dbReference>
<keyword evidence="9" id="KW-1185">Reference proteome</keyword>
<dbReference type="HOGENOM" id="CLU_334481_0_0_1"/>
<feature type="compositionally biased region" description="Polar residues" evidence="6">
    <location>
        <begin position="77"/>
        <end position="88"/>
    </location>
</feature>
<dbReference type="STRING" id="905079.L1J4R1"/>
<accession>L1J4R1</accession>
<sequence>MKEAVSQQHPVIEYQGQRLRVLKKDKFLGPYGWNVSKLIDVSTNDIAWDFRSDERSRLDQVLREGVFVQESEERATVQDQKNVPSEQRANAEDEKNELREQPENEELTKNGLKAVQAADGSEDTSKVWSIKVHQDGTLERDGSVGDRVAWAIEHQGRRVACKNAHACLTYKYSSSVEFKAFLVDMQTYSRCVSNEVQFLPPSSSASGFVEMSSESLDRSVDRSDFHIVPKDAAVAPKSYAEGPQVVSSAEVEALFPGTLHKMMKETILDKIEAGELCHGDAKTGHRGVFEDVATSIKHVLNESAQKCAVSEQSRLIAHAIHDEIVKVYDALLRQSNDGKVSFMQERIKELDAEVQCLMEASKDYEKRYKLAEQDLEFAKEREKVLAERESDLKACLSGLKLQLEGLEEEKRMYLVEKKHLTGSYQSLLQEVHDVEAELRPSLLSLSTDFATMSGLLMEARANKDRFALKVEELEEQLEAAKSDNESLESRVIDLEEEVRELSSQSVLNGNNLKVASNRLSMLQWEQRHVKTALKDVCDELKETICLLADTQTVQPCQFADTSSTSSWAESLQSVEKLQRDIESVEEKLSIGMEMVKHKQTSLHILEQTSRYHERQKRALLEQVCRSLETLCNELQTVSAEATCTTIELGEQLDQLSSLQTHNNEHLEQTSSAESASESLASITSRHNRHVETLMCTHENTISALRTGFESQISALEQRISFLESIAQDKQDEVNELEEALVELEQEKDMEISRIRHESELAIVEMQAKLNAQDAMVSMLKDVDSSHRRSMSEMEFKTQERVDSAIESREIARLRTELEELQRLSQVRIQAKSERVRELEAALLRKADSLKSLRT</sequence>
<dbReference type="GeneID" id="17300023"/>
<comment type="subcellular location">
    <subcellularLocation>
        <location evidence="1">Cytoplasm</location>
    </subcellularLocation>
</comment>
<feature type="region of interest" description="Disordered" evidence="6">
    <location>
        <begin position="73"/>
        <end position="109"/>
    </location>
</feature>
<dbReference type="KEGG" id="gtt:GUITHDRAFT_110702"/>
<dbReference type="PANTHER" id="PTHR46349:SF6">
    <property type="entry name" value="MYOSIN-6-LIKE"/>
    <property type="match status" value="1"/>
</dbReference>
<feature type="coiled-coil region" evidence="5">
    <location>
        <begin position="340"/>
        <end position="416"/>
    </location>
</feature>
<reference evidence="8" key="3">
    <citation type="submission" date="2016-03" db="UniProtKB">
        <authorList>
            <consortium name="EnsemblProtists"/>
        </authorList>
    </citation>
    <scope>IDENTIFICATION</scope>
</reference>
<evidence type="ECO:0000256" key="5">
    <source>
        <dbReference type="SAM" id="Coils"/>
    </source>
</evidence>
<dbReference type="PANTHER" id="PTHR46349">
    <property type="entry name" value="CINGULIN-LIKE PROTEIN 1-RELATED"/>
    <property type="match status" value="1"/>
</dbReference>
<protein>
    <submittedName>
        <fullName evidence="7 8">Uncharacterized protein</fullName>
    </submittedName>
</protein>
<evidence type="ECO:0000313" key="7">
    <source>
        <dbReference type="EMBL" id="EKX43287.1"/>
    </source>
</evidence>
<dbReference type="AlphaFoldDB" id="L1J4R1"/>
<name>L1J4R1_GUITC</name>
<evidence type="ECO:0000256" key="2">
    <source>
        <dbReference type="ARBA" id="ARBA00022490"/>
    </source>
</evidence>
<keyword evidence="2" id="KW-0963">Cytoplasm</keyword>